<evidence type="ECO:0000259" key="2">
    <source>
        <dbReference type="PROSITE" id="PS51762"/>
    </source>
</evidence>
<organism evidence="3 4">
    <name type="scientific">Adineta ricciae</name>
    <name type="common">Rotifer</name>
    <dbReference type="NCBI Taxonomy" id="249248"/>
    <lineage>
        <taxon>Eukaryota</taxon>
        <taxon>Metazoa</taxon>
        <taxon>Spiralia</taxon>
        <taxon>Gnathifera</taxon>
        <taxon>Rotifera</taxon>
        <taxon>Eurotatoria</taxon>
        <taxon>Bdelloidea</taxon>
        <taxon>Adinetida</taxon>
        <taxon>Adinetidae</taxon>
        <taxon>Adineta</taxon>
    </lineage>
</organism>
<protein>
    <recommendedName>
        <fullName evidence="2">GH16 domain-containing protein</fullName>
    </recommendedName>
</protein>
<dbReference type="GO" id="GO:0003677">
    <property type="term" value="F:DNA binding"/>
    <property type="evidence" value="ECO:0007669"/>
    <property type="project" value="InterPro"/>
</dbReference>
<dbReference type="InterPro" id="IPR013320">
    <property type="entry name" value="ConA-like_dom_sf"/>
</dbReference>
<dbReference type="InterPro" id="IPR000757">
    <property type="entry name" value="Beta-glucanase-like"/>
</dbReference>
<dbReference type="EMBL" id="CAJNOR010000640">
    <property type="protein sequence ID" value="CAF0969839.1"/>
    <property type="molecule type" value="Genomic_DNA"/>
</dbReference>
<dbReference type="PANTHER" id="PTHR10963:SF55">
    <property type="entry name" value="GLYCOSIDE HYDROLASE FAMILY 16 PROTEIN"/>
    <property type="match status" value="1"/>
</dbReference>
<comment type="caution">
    <text evidence="3">The sequence shown here is derived from an EMBL/GenBank/DDBJ whole genome shotgun (WGS) entry which is preliminary data.</text>
</comment>
<evidence type="ECO:0000256" key="1">
    <source>
        <dbReference type="ARBA" id="ARBA00006865"/>
    </source>
</evidence>
<dbReference type="InterPro" id="IPR037059">
    <property type="entry name" value="RHD_DNA_bind_dom_sf"/>
</dbReference>
<evidence type="ECO:0000313" key="3">
    <source>
        <dbReference type="EMBL" id="CAF0969839.1"/>
    </source>
</evidence>
<dbReference type="Pfam" id="PF00722">
    <property type="entry name" value="Glyco_hydro_16"/>
    <property type="match status" value="1"/>
</dbReference>
<comment type="similarity">
    <text evidence="1">Belongs to the glycosyl hydrolase 16 family.</text>
</comment>
<dbReference type="SUPFAM" id="SSF49899">
    <property type="entry name" value="Concanavalin A-like lectins/glucanases"/>
    <property type="match status" value="1"/>
</dbReference>
<accession>A0A814EBF4</accession>
<dbReference type="GO" id="GO:0005975">
    <property type="term" value="P:carbohydrate metabolic process"/>
    <property type="evidence" value="ECO:0007669"/>
    <property type="project" value="InterPro"/>
</dbReference>
<proteinExistence type="inferred from homology"/>
<dbReference type="Gene3D" id="2.60.120.200">
    <property type="match status" value="1"/>
</dbReference>
<keyword evidence="4" id="KW-1185">Reference proteome</keyword>
<dbReference type="AlphaFoldDB" id="A0A814EBF4"/>
<dbReference type="PANTHER" id="PTHR10963">
    <property type="entry name" value="GLYCOSYL HYDROLASE-RELATED"/>
    <property type="match status" value="1"/>
</dbReference>
<dbReference type="InterPro" id="IPR050546">
    <property type="entry name" value="Glycosyl_Hydrlase_16"/>
</dbReference>
<dbReference type="GO" id="GO:0004553">
    <property type="term" value="F:hydrolase activity, hydrolyzing O-glycosyl compounds"/>
    <property type="evidence" value="ECO:0007669"/>
    <property type="project" value="InterPro"/>
</dbReference>
<gene>
    <name evidence="3" type="ORF">XAT740_LOCUS11606</name>
</gene>
<dbReference type="Gene3D" id="2.60.40.340">
    <property type="entry name" value="Rel homology domain (RHD), DNA-binding domain"/>
    <property type="match status" value="1"/>
</dbReference>
<feature type="domain" description="GH16" evidence="2">
    <location>
        <begin position="320"/>
        <end position="561"/>
    </location>
</feature>
<dbReference type="GO" id="GO:0003700">
    <property type="term" value="F:DNA-binding transcription factor activity"/>
    <property type="evidence" value="ECO:0007669"/>
    <property type="project" value="InterPro"/>
</dbReference>
<sequence>MDDLLMYLNRQENISTDIPVTEQSLSFLFTDVIDYNFDLLLSPSYQLNFSSNPLSAAEPSENEVFSIQDNCPNLANTSHIITQASSINFSETTAKQSTTPTQSLSNIQMFVQPKQNQRPCYASDFKDKPPRYIRGVHKELNRKTYDYSAVKIPDNYLNSNRIFYIRVSLVTVELADGNRYIHPYTLQTPNTPDWLDERKKHTSVYYPITETSVDSNGVMVFNKLVLVKRKQGQLEKYGDLISLQTDEECPNTAKLDPKQMIVDYQLKRSQLAFSVYEDVGQSQYEHIETIFSDVMQEGKEERAEECQNTRTSSTASVLCADFSKSSVMDLNEWEFVEGTGENGWGTHQKQYYTVNAAENARCENGHLIIEAHKEEYRGCEYTSARLRSKQLFRYGRLQIRAKLPSAKGTWSSFVLIPTAMANDESTSSEKGEINIMSHFGHSSSVIESSICTKSSSPLRNSTLVNTAEVLDATTCFKTYTLFRSHDQIQMFVGSDEPNTLHQQILLWEKRTKDWTSRSFENKSFHLEIYLAIGGDLAGNQIDEDRFPQRIEIDYVRFDEMS</sequence>
<reference evidence="3" key="1">
    <citation type="submission" date="2021-02" db="EMBL/GenBank/DDBJ databases">
        <authorList>
            <person name="Nowell W R."/>
        </authorList>
    </citation>
    <scope>NUCLEOTIDE SEQUENCE</scope>
</reference>
<name>A0A814EBF4_ADIRI</name>
<evidence type="ECO:0000313" key="4">
    <source>
        <dbReference type="Proteomes" id="UP000663828"/>
    </source>
</evidence>
<dbReference type="PROSITE" id="PS51762">
    <property type="entry name" value="GH16_2"/>
    <property type="match status" value="1"/>
</dbReference>
<dbReference type="Proteomes" id="UP000663828">
    <property type="component" value="Unassembled WGS sequence"/>
</dbReference>
<dbReference type="CDD" id="cd08023">
    <property type="entry name" value="GH16_laminarinase_like"/>
    <property type="match status" value="1"/>
</dbReference>